<evidence type="ECO:0000256" key="1">
    <source>
        <dbReference type="SAM" id="MobiDB-lite"/>
    </source>
</evidence>
<evidence type="ECO:0000313" key="4">
    <source>
        <dbReference type="Proteomes" id="UP000550729"/>
    </source>
</evidence>
<organism evidence="3 4">
    <name type="scientific">Gordonia asplenii</name>
    <dbReference type="NCBI Taxonomy" id="2725283"/>
    <lineage>
        <taxon>Bacteria</taxon>
        <taxon>Bacillati</taxon>
        <taxon>Actinomycetota</taxon>
        <taxon>Actinomycetes</taxon>
        <taxon>Mycobacteriales</taxon>
        <taxon>Gordoniaceae</taxon>
        <taxon>Gordonia</taxon>
    </lineage>
</organism>
<feature type="transmembrane region" description="Helical" evidence="2">
    <location>
        <begin position="44"/>
        <end position="62"/>
    </location>
</feature>
<accession>A0A848L2U6</accession>
<reference evidence="3 4" key="1">
    <citation type="submission" date="2020-04" db="EMBL/GenBank/DDBJ databases">
        <title>Gordonia sp. nov. TBRC 11910.</title>
        <authorList>
            <person name="Suriyachadkun C."/>
        </authorList>
    </citation>
    <scope>NUCLEOTIDE SEQUENCE [LARGE SCALE GENOMIC DNA]</scope>
    <source>
        <strain evidence="3 4">TBRC 11910</strain>
    </source>
</reference>
<keyword evidence="2" id="KW-0812">Transmembrane</keyword>
<dbReference type="RefSeq" id="WP_170197590.1">
    <property type="nucleotide sequence ID" value="NZ_JABBNB010000050.1"/>
</dbReference>
<keyword evidence="4" id="KW-1185">Reference proteome</keyword>
<comment type="caution">
    <text evidence="3">The sequence shown here is derived from an EMBL/GenBank/DDBJ whole genome shotgun (WGS) entry which is preliminary data.</text>
</comment>
<dbReference type="EMBL" id="JABBNB010000050">
    <property type="protein sequence ID" value="NMO05086.1"/>
    <property type="molecule type" value="Genomic_DNA"/>
</dbReference>
<protein>
    <submittedName>
        <fullName evidence="3">Uncharacterized protein</fullName>
    </submittedName>
</protein>
<name>A0A848L2U6_9ACTN</name>
<evidence type="ECO:0000313" key="3">
    <source>
        <dbReference type="EMBL" id="NMO05086.1"/>
    </source>
</evidence>
<keyword evidence="2" id="KW-1133">Transmembrane helix</keyword>
<sequence>MEIVILIGLLLVVGLILYVIESIADGVILAMFGVIGHFYRRLPGVLQIFLGVVASLAIVVVFVKAFGLWILVLIAAAGAAAVFWYFRSFPEDISETKRRENPILETLFPRKDDSPVDGGSGSQAPPATADNPEGMV</sequence>
<feature type="transmembrane region" description="Helical" evidence="2">
    <location>
        <begin position="6"/>
        <end position="32"/>
    </location>
</feature>
<dbReference type="AlphaFoldDB" id="A0A848L2U6"/>
<feature type="region of interest" description="Disordered" evidence="1">
    <location>
        <begin position="104"/>
        <end position="136"/>
    </location>
</feature>
<keyword evidence="2" id="KW-0472">Membrane</keyword>
<dbReference type="Proteomes" id="UP000550729">
    <property type="component" value="Unassembled WGS sequence"/>
</dbReference>
<feature type="transmembrane region" description="Helical" evidence="2">
    <location>
        <begin position="68"/>
        <end position="86"/>
    </location>
</feature>
<proteinExistence type="predicted"/>
<feature type="compositionally biased region" description="Basic and acidic residues" evidence="1">
    <location>
        <begin position="104"/>
        <end position="114"/>
    </location>
</feature>
<gene>
    <name evidence="3" type="ORF">HH308_28080</name>
</gene>
<evidence type="ECO:0000256" key="2">
    <source>
        <dbReference type="SAM" id="Phobius"/>
    </source>
</evidence>